<evidence type="ECO:0000256" key="3">
    <source>
        <dbReference type="ARBA" id="ARBA00022527"/>
    </source>
</evidence>
<dbReference type="PANTHER" id="PTHR47984:SF15">
    <property type="entry name" value="PROTEIN KINASE DOMAIN-CONTAINING PROTEIN"/>
    <property type="match status" value="1"/>
</dbReference>
<evidence type="ECO:0000256" key="4">
    <source>
        <dbReference type="ARBA" id="ARBA00022553"/>
    </source>
</evidence>
<feature type="binding site" evidence="14">
    <location>
        <position position="198"/>
    </location>
    <ligand>
        <name>ATP</name>
        <dbReference type="ChEBI" id="CHEBI:30616"/>
    </ligand>
</feature>
<comment type="catalytic activity">
    <reaction evidence="13">
        <text>L-seryl-[protein] + ATP = O-phospho-L-seryl-[protein] + ADP + H(+)</text>
        <dbReference type="Rhea" id="RHEA:17989"/>
        <dbReference type="Rhea" id="RHEA-COMP:9863"/>
        <dbReference type="Rhea" id="RHEA-COMP:11604"/>
        <dbReference type="ChEBI" id="CHEBI:15378"/>
        <dbReference type="ChEBI" id="CHEBI:29999"/>
        <dbReference type="ChEBI" id="CHEBI:30616"/>
        <dbReference type="ChEBI" id="CHEBI:83421"/>
        <dbReference type="ChEBI" id="CHEBI:456216"/>
        <dbReference type="EC" id="2.7.11.1"/>
    </reaction>
</comment>
<keyword evidence="3" id="KW-0723">Serine/threonine-protein kinase</keyword>
<dbReference type="InterPro" id="IPR011009">
    <property type="entry name" value="Kinase-like_dom_sf"/>
</dbReference>
<protein>
    <recommendedName>
        <fullName evidence="2">non-specific serine/threonine protein kinase</fullName>
        <ecNumber evidence="2">2.7.11.1</ecNumber>
    </recommendedName>
</protein>
<dbReference type="Gramene" id="PRQ60179">
    <property type="protein sequence ID" value="PRQ60179"/>
    <property type="gene ID" value="RchiOBHm_Chr1g0378371"/>
</dbReference>
<evidence type="ECO:0000256" key="8">
    <source>
        <dbReference type="ARBA" id="ARBA00022777"/>
    </source>
</evidence>
<dbReference type="EC" id="2.7.11.1" evidence="2"/>
<dbReference type="PROSITE" id="PS50011">
    <property type="entry name" value="PROTEIN_KINASE_DOM"/>
    <property type="match status" value="1"/>
</dbReference>
<keyword evidence="8" id="KW-0418">Kinase</keyword>
<evidence type="ECO:0000256" key="7">
    <source>
        <dbReference type="ARBA" id="ARBA00022741"/>
    </source>
</evidence>
<keyword evidence="6 15" id="KW-0812">Transmembrane</keyword>
<keyword evidence="4" id="KW-0597">Phosphoprotein</keyword>
<feature type="transmembrane region" description="Helical" evidence="15">
    <location>
        <begin position="37"/>
        <end position="62"/>
    </location>
</feature>
<evidence type="ECO:0000313" key="18">
    <source>
        <dbReference type="Proteomes" id="UP000238479"/>
    </source>
</evidence>
<dbReference type="InterPro" id="IPR052232">
    <property type="entry name" value="RLK_Ser/Thr-Kinase"/>
</dbReference>
<comment type="catalytic activity">
    <reaction evidence="12">
        <text>L-threonyl-[protein] + ATP = O-phospho-L-threonyl-[protein] + ADP + H(+)</text>
        <dbReference type="Rhea" id="RHEA:46608"/>
        <dbReference type="Rhea" id="RHEA-COMP:11060"/>
        <dbReference type="Rhea" id="RHEA-COMP:11605"/>
        <dbReference type="ChEBI" id="CHEBI:15378"/>
        <dbReference type="ChEBI" id="CHEBI:30013"/>
        <dbReference type="ChEBI" id="CHEBI:30616"/>
        <dbReference type="ChEBI" id="CHEBI:61977"/>
        <dbReference type="ChEBI" id="CHEBI:456216"/>
        <dbReference type="EC" id="2.7.11.1"/>
    </reaction>
</comment>
<dbReference type="STRING" id="74649.A0A2P6SND7"/>
<sequence length="467" mass="53349">MTLLSDKLLHLSETMSSTTLSLKQMLMKPTSLFGAKLWVLLVTFTVLFTLLVIVFVLVIYIIRYRRHRKSYNSHLCVQNPIASKAPHIAYGHSSLDRRLLSLNMSKIEMNNGKERQTVLSDQLSSTGASGITPTSTKVSESESRYSSVVKDVWRGDKFTLRELEAATNGFGRENLIGNGDYGIVYHGILFDNIRVAVKRLVSDSCHEDDFIAEMEAIGHVRHKNLVKMLGYRIERAYRLLVHEYVDNKSLHHWLHECSRSVSPLTWDIRMKIIHGIAKGLAYLHEDIEPKIFHRSLISSNVLLGHQWDPKISDFGLAKLYSPAWGITIMESLGYVAPEYAATGDFNEKSDVYSFGVLIMEIISGRTPIDRTQHQPYLVDWLKSMVASQRTAYVVDPKLPEKPSSKELKRVLLVALRCADPDLEDRPRMGEVLHMLEPRDLLMLDDRWLKRSRDCSSSLPTRELLQER</sequence>
<organism evidence="17 18">
    <name type="scientific">Rosa chinensis</name>
    <name type="common">China rose</name>
    <dbReference type="NCBI Taxonomy" id="74649"/>
    <lineage>
        <taxon>Eukaryota</taxon>
        <taxon>Viridiplantae</taxon>
        <taxon>Streptophyta</taxon>
        <taxon>Embryophyta</taxon>
        <taxon>Tracheophyta</taxon>
        <taxon>Spermatophyta</taxon>
        <taxon>Magnoliopsida</taxon>
        <taxon>eudicotyledons</taxon>
        <taxon>Gunneridae</taxon>
        <taxon>Pentapetalae</taxon>
        <taxon>rosids</taxon>
        <taxon>fabids</taxon>
        <taxon>Rosales</taxon>
        <taxon>Rosaceae</taxon>
        <taxon>Rosoideae</taxon>
        <taxon>Rosoideae incertae sedis</taxon>
        <taxon>Rosa</taxon>
    </lineage>
</organism>
<dbReference type="Gene3D" id="3.30.200.20">
    <property type="entry name" value="Phosphorylase Kinase, domain 1"/>
    <property type="match status" value="1"/>
</dbReference>
<evidence type="ECO:0000256" key="12">
    <source>
        <dbReference type="ARBA" id="ARBA00047899"/>
    </source>
</evidence>
<name>A0A2P6SND7_ROSCH</name>
<dbReference type="OrthoDB" id="4062651at2759"/>
<evidence type="ECO:0000256" key="6">
    <source>
        <dbReference type="ARBA" id="ARBA00022692"/>
    </source>
</evidence>
<dbReference type="InterPro" id="IPR001245">
    <property type="entry name" value="Ser-Thr/Tyr_kinase_cat_dom"/>
</dbReference>
<evidence type="ECO:0000259" key="16">
    <source>
        <dbReference type="PROSITE" id="PS50011"/>
    </source>
</evidence>
<keyword evidence="9 14" id="KW-0067">ATP-binding</keyword>
<gene>
    <name evidence="17" type="ORF">RchiOBHm_Chr1g0378371</name>
</gene>
<keyword evidence="10 15" id="KW-1133">Transmembrane helix</keyword>
<dbReference type="OMA" id="DWMKSMV"/>
<dbReference type="InterPro" id="IPR017441">
    <property type="entry name" value="Protein_kinase_ATP_BS"/>
</dbReference>
<dbReference type="PROSITE" id="PS00107">
    <property type="entry name" value="PROTEIN_KINASE_ATP"/>
    <property type="match status" value="1"/>
</dbReference>
<feature type="domain" description="Protein kinase" evidence="16">
    <location>
        <begin position="170"/>
        <end position="448"/>
    </location>
</feature>
<evidence type="ECO:0000256" key="14">
    <source>
        <dbReference type="PROSITE-ProRule" id="PRU10141"/>
    </source>
</evidence>
<keyword evidence="5 17" id="KW-0808">Transferase</keyword>
<evidence type="ECO:0000256" key="9">
    <source>
        <dbReference type="ARBA" id="ARBA00022840"/>
    </source>
</evidence>
<dbReference type="Pfam" id="PF07714">
    <property type="entry name" value="PK_Tyr_Ser-Thr"/>
    <property type="match status" value="1"/>
</dbReference>
<dbReference type="FunFam" id="1.10.510.10:FF:000035">
    <property type="entry name" value="Putative receptor-like serine/threonine-protein kinase"/>
    <property type="match status" value="1"/>
</dbReference>
<evidence type="ECO:0000256" key="10">
    <source>
        <dbReference type="ARBA" id="ARBA00022989"/>
    </source>
</evidence>
<evidence type="ECO:0000256" key="2">
    <source>
        <dbReference type="ARBA" id="ARBA00012513"/>
    </source>
</evidence>
<dbReference type="SUPFAM" id="SSF56112">
    <property type="entry name" value="Protein kinase-like (PK-like)"/>
    <property type="match status" value="1"/>
</dbReference>
<evidence type="ECO:0000256" key="15">
    <source>
        <dbReference type="SAM" id="Phobius"/>
    </source>
</evidence>
<dbReference type="GO" id="GO:0005524">
    <property type="term" value="F:ATP binding"/>
    <property type="evidence" value="ECO:0007669"/>
    <property type="project" value="UniProtKB-UniRule"/>
</dbReference>
<comment type="subcellular location">
    <subcellularLocation>
        <location evidence="1">Membrane</location>
        <topology evidence="1">Single-pass membrane protein</topology>
    </subcellularLocation>
</comment>
<accession>A0A2P6SND7</accession>
<keyword evidence="11 15" id="KW-0472">Membrane</keyword>
<dbReference type="AlphaFoldDB" id="A0A2P6SND7"/>
<evidence type="ECO:0000256" key="13">
    <source>
        <dbReference type="ARBA" id="ARBA00048679"/>
    </source>
</evidence>
<dbReference type="Proteomes" id="UP000238479">
    <property type="component" value="Chromosome 1"/>
</dbReference>
<dbReference type="GO" id="GO:0004674">
    <property type="term" value="F:protein serine/threonine kinase activity"/>
    <property type="evidence" value="ECO:0007669"/>
    <property type="project" value="UniProtKB-KW"/>
</dbReference>
<dbReference type="Gene3D" id="1.10.510.10">
    <property type="entry name" value="Transferase(Phosphotransferase) domain 1"/>
    <property type="match status" value="1"/>
</dbReference>
<dbReference type="GO" id="GO:0016020">
    <property type="term" value="C:membrane"/>
    <property type="evidence" value="ECO:0007669"/>
    <property type="project" value="UniProtKB-SubCell"/>
</dbReference>
<dbReference type="PANTHER" id="PTHR47984">
    <property type="entry name" value="OS01G0323000 PROTEIN"/>
    <property type="match status" value="1"/>
</dbReference>
<keyword evidence="18" id="KW-1185">Reference proteome</keyword>
<evidence type="ECO:0000256" key="5">
    <source>
        <dbReference type="ARBA" id="ARBA00022679"/>
    </source>
</evidence>
<keyword evidence="7 14" id="KW-0547">Nucleotide-binding</keyword>
<dbReference type="EMBL" id="PDCK01000039">
    <property type="protein sequence ID" value="PRQ60179.1"/>
    <property type="molecule type" value="Genomic_DNA"/>
</dbReference>
<evidence type="ECO:0000256" key="11">
    <source>
        <dbReference type="ARBA" id="ARBA00023136"/>
    </source>
</evidence>
<dbReference type="InterPro" id="IPR000719">
    <property type="entry name" value="Prot_kinase_dom"/>
</dbReference>
<reference evidence="17 18" key="1">
    <citation type="journal article" date="2018" name="Nat. Genet.">
        <title>The Rosa genome provides new insights in the design of modern roses.</title>
        <authorList>
            <person name="Bendahmane M."/>
        </authorList>
    </citation>
    <scope>NUCLEOTIDE SEQUENCE [LARGE SCALE GENOMIC DNA]</scope>
    <source>
        <strain evidence="18">cv. Old Blush</strain>
    </source>
</reference>
<evidence type="ECO:0000313" key="17">
    <source>
        <dbReference type="EMBL" id="PRQ60179.1"/>
    </source>
</evidence>
<evidence type="ECO:0000256" key="1">
    <source>
        <dbReference type="ARBA" id="ARBA00004167"/>
    </source>
</evidence>
<proteinExistence type="predicted"/>
<comment type="caution">
    <text evidence="17">The sequence shown here is derived from an EMBL/GenBank/DDBJ whole genome shotgun (WGS) entry which is preliminary data.</text>
</comment>